<dbReference type="HOGENOM" id="CLU_844373_0_0_11"/>
<keyword evidence="4" id="KW-0572">Peptidoglycan-anchor</keyword>
<feature type="chain" id="PRO_5039109466" evidence="7">
    <location>
        <begin position="21"/>
        <end position="329"/>
    </location>
</feature>
<accession>K0JRB3</accession>
<dbReference type="Proteomes" id="UP000006281">
    <property type="component" value="Chromosome"/>
</dbReference>
<dbReference type="AlphaFoldDB" id="K0JRB3"/>
<evidence type="ECO:0000256" key="6">
    <source>
        <dbReference type="SAM" id="Phobius"/>
    </source>
</evidence>
<feature type="compositionally biased region" description="Low complexity" evidence="5">
    <location>
        <begin position="228"/>
        <end position="279"/>
    </location>
</feature>
<evidence type="ECO:0000259" key="8">
    <source>
        <dbReference type="PROSITE" id="PS50847"/>
    </source>
</evidence>
<gene>
    <name evidence="9" type="ordered locus">BN6_27980</name>
</gene>
<keyword evidence="6" id="KW-1133">Transmembrane helix</keyword>
<evidence type="ECO:0000256" key="2">
    <source>
        <dbReference type="ARBA" id="ARBA00022525"/>
    </source>
</evidence>
<keyword evidence="6" id="KW-0472">Membrane</keyword>
<dbReference type="KEGG" id="sesp:BN6_27980"/>
<dbReference type="eggNOG" id="ENOG5032TTP">
    <property type="taxonomic scope" value="Bacteria"/>
</dbReference>
<evidence type="ECO:0000256" key="3">
    <source>
        <dbReference type="ARBA" id="ARBA00022729"/>
    </source>
</evidence>
<evidence type="ECO:0000313" key="9">
    <source>
        <dbReference type="EMBL" id="CCH30110.1"/>
    </source>
</evidence>
<dbReference type="RefSeq" id="WP_015100222.1">
    <property type="nucleotide sequence ID" value="NC_019673.1"/>
</dbReference>
<keyword evidence="3 7" id="KW-0732">Signal</keyword>
<name>K0JRB3_SACES</name>
<feature type="signal peptide" evidence="7">
    <location>
        <begin position="1"/>
        <end position="20"/>
    </location>
</feature>
<dbReference type="PROSITE" id="PS50847">
    <property type="entry name" value="GRAM_POS_ANCHORING"/>
    <property type="match status" value="1"/>
</dbReference>
<dbReference type="OrthoDB" id="4333679at2"/>
<protein>
    <submittedName>
        <fullName evidence="9">Putative secreted protein</fullName>
    </submittedName>
</protein>
<feature type="domain" description="Gram-positive cocci surface proteins LPxTG" evidence="8">
    <location>
        <begin position="294"/>
        <end position="329"/>
    </location>
</feature>
<evidence type="ECO:0000256" key="1">
    <source>
        <dbReference type="ARBA" id="ARBA00022512"/>
    </source>
</evidence>
<evidence type="ECO:0000256" key="4">
    <source>
        <dbReference type="ARBA" id="ARBA00023088"/>
    </source>
</evidence>
<dbReference type="BioCyc" id="SESP1179773:BN6_RS13575-MONOMER"/>
<dbReference type="InterPro" id="IPR019931">
    <property type="entry name" value="LPXTG_anchor"/>
</dbReference>
<proteinExistence type="predicted"/>
<dbReference type="EMBL" id="HE804045">
    <property type="protein sequence ID" value="CCH30110.1"/>
    <property type="molecule type" value="Genomic_DNA"/>
</dbReference>
<keyword evidence="1" id="KW-0134">Cell wall</keyword>
<feature type="transmembrane region" description="Helical" evidence="6">
    <location>
        <begin position="302"/>
        <end position="323"/>
    </location>
</feature>
<keyword evidence="2" id="KW-0964">Secreted</keyword>
<sequence>MASTLLLAAGAGLLAPSVAAAESEAARASLVRLTVADVPALGLGAYTGDYGSAVSTGHGENPGDFSDPDGVLDRVGIATRTTRTASSDGKNYAQAQLTALTLPYNGRDLLAVASLDSYAECVPPPVGPWALAYNRSDSGEITVLGHRVGAGVTALPVTGADLGVADLGSGTLTVTVTPHQDPAAQSRQDTARAWLDITIAGSFAGKHEGPIASVRLGEVAANCAPDVTTSPSTPTSPTTGATTTDQTTTTAPTTTTHTTGGTSGTGATTTSPGAVVPGGSLPGAGSGDSGDSSLAKTGFGGLLWQSLAALTLLAAGLGAVVVGRRRRTA</sequence>
<keyword evidence="10" id="KW-1185">Reference proteome</keyword>
<evidence type="ECO:0000256" key="5">
    <source>
        <dbReference type="SAM" id="MobiDB-lite"/>
    </source>
</evidence>
<keyword evidence="6" id="KW-0812">Transmembrane</keyword>
<evidence type="ECO:0000313" key="10">
    <source>
        <dbReference type="Proteomes" id="UP000006281"/>
    </source>
</evidence>
<dbReference type="PATRIC" id="fig|1179773.3.peg.2796"/>
<reference evidence="9 10" key="1">
    <citation type="journal article" date="2012" name="BMC Genomics">
        <title>Complete genome sequence of Saccharothrix espanaensis DSM 44229T and comparison to the other completely sequenced Pseudonocardiaceae.</title>
        <authorList>
            <person name="Strobel T."/>
            <person name="Al-Dilaimi A."/>
            <person name="Blom J."/>
            <person name="Gessner A."/>
            <person name="Kalinowski J."/>
            <person name="Luzhetska M."/>
            <person name="Puhler A."/>
            <person name="Szczepanowski R."/>
            <person name="Bechthold A."/>
            <person name="Ruckert C."/>
        </authorList>
    </citation>
    <scope>NUCLEOTIDE SEQUENCE [LARGE SCALE GENOMIC DNA]</scope>
    <source>
        <strain evidence="10">ATCC 51144 / DSM 44229 / JCM 9112 / NBRC 15066 / NRRL 15764</strain>
    </source>
</reference>
<evidence type="ECO:0000256" key="7">
    <source>
        <dbReference type="SAM" id="SignalP"/>
    </source>
</evidence>
<organism evidence="9 10">
    <name type="scientific">Saccharothrix espanaensis (strain ATCC 51144 / DSM 44229 / JCM 9112 / NBRC 15066 / NRRL 15764)</name>
    <dbReference type="NCBI Taxonomy" id="1179773"/>
    <lineage>
        <taxon>Bacteria</taxon>
        <taxon>Bacillati</taxon>
        <taxon>Actinomycetota</taxon>
        <taxon>Actinomycetes</taxon>
        <taxon>Pseudonocardiales</taxon>
        <taxon>Pseudonocardiaceae</taxon>
        <taxon>Saccharothrix</taxon>
    </lineage>
</organism>
<feature type="region of interest" description="Disordered" evidence="5">
    <location>
        <begin position="225"/>
        <end position="292"/>
    </location>
</feature>